<comment type="caution">
    <text evidence="1">The sequence shown here is derived from an EMBL/GenBank/DDBJ whole genome shotgun (WGS) entry which is preliminary data.</text>
</comment>
<organism evidence="1 2">
    <name type="scientific">Sphaerodactylus townsendi</name>
    <dbReference type="NCBI Taxonomy" id="933632"/>
    <lineage>
        <taxon>Eukaryota</taxon>
        <taxon>Metazoa</taxon>
        <taxon>Chordata</taxon>
        <taxon>Craniata</taxon>
        <taxon>Vertebrata</taxon>
        <taxon>Euteleostomi</taxon>
        <taxon>Lepidosauria</taxon>
        <taxon>Squamata</taxon>
        <taxon>Bifurcata</taxon>
        <taxon>Gekkota</taxon>
        <taxon>Sphaerodactylidae</taxon>
        <taxon>Sphaerodactylus</taxon>
    </lineage>
</organism>
<evidence type="ECO:0000313" key="1">
    <source>
        <dbReference type="EMBL" id="KAH7987201.1"/>
    </source>
</evidence>
<reference evidence="1" key="1">
    <citation type="submission" date="2021-08" db="EMBL/GenBank/DDBJ databases">
        <title>The first chromosome-level gecko genome reveals the dynamic sex chromosomes of Neotropical dwarf geckos (Sphaerodactylidae: Sphaerodactylus).</title>
        <authorList>
            <person name="Pinto B.J."/>
            <person name="Keating S.E."/>
            <person name="Gamble T."/>
        </authorList>
    </citation>
    <scope>NUCLEOTIDE SEQUENCE</scope>
    <source>
        <strain evidence="1">TG3544</strain>
    </source>
</reference>
<gene>
    <name evidence="1" type="ORF">K3G42_001669</name>
</gene>
<sequence length="170" mass="18354">MNGLAAGQGGPIAMKDHDAIKLFVGQIPRNLEEGDLKPLFEEFGKIYELTVLKDRFTGMHKGTASPQNPVLSKRSDRAVWALQVPESVGFLKAEGNLKCKVRIKQTQEAIVNLKDQVSGSVQGVFICVKVAVILGMQNHAGDSSSVSTLQTAPVPLSKQGEPLPFLPYLS</sequence>
<keyword evidence="2" id="KW-1185">Reference proteome</keyword>
<dbReference type="EMBL" id="CM037630">
    <property type="protein sequence ID" value="KAH7987201.1"/>
    <property type="molecule type" value="Genomic_DNA"/>
</dbReference>
<accession>A0ACB8E4T1</accession>
<dbReference type="Proteomes" id="UP000827872">
    <property type="component" value="Linkage Group LG17"/>
</dbReference>
<evidence type="ECO:0000313" key="2">
    <source>
        <dbReference type="Proteomes" id="UP000827872"/>
    </source>
</evidence>
<proteinExistence type="predicted"/>
<protein>
    <submittedName>
        <fullName evidence="1">Uncharacterized protein</fullName>
    </submittedName>
</protein>
<name>A0ACB8E4T1_9SAUR</name>